<evidence type="ECO:0000259" key="1">
    <source>
        <dbReference type="Pfam" id="PF16653"/>
    </source>
</evidence>
<dbReference type="InterPro" id="IPR036291">
    <property type="entry name" value="NAD(P)-bd_dom_sf"/>
</dbReference>
<feature type="domain" description="Saccharopine dehydrogenase-like C-terminal" evidence="1">
    <location>
        <begin position="104"/>
        <end position="320"/>
    </location>
</feature>
<dbReference type="Gene3D" id="3.40.50.720">
    <property type="entry name" value="NAD(P)-binding Rossmann-like Domain"/>
    <property type="match status" value="1"/>
</dbReference>
<dbReference type="SUPFAM" id="SSF55347">
    <property type="entry name" value="Glyceraldehyde-3-phosphate dehydrogenase-like, C-terminal domain"/>
    <property type="match status" value="1"/>
</dbReference>
<protein>
    <submittedName>
        <fullName evidence="2">Saccharopine dehydrogenase</fullName>
    </submittedName>
</protein>
<dbReference type="AlphaFoldDB" id="A0A520N285"/>
<proteinExistence type="predicted"/>
<dbReference type="SUPFAM" id="SSF51735">
    <property type="entry name" value="NAD(P)-binding Rossmann-fold domains"/>
    <property type="match status" value="1"/>
</dbReference>
<dbReference type="Pfam" id="PF16653">
    <property type="entry name" value="Sacchrp_dh_C"/>
    <property type="match status" value="1"/>
</dbReference>
<reference evidence="2 3" key="1">
    <citation type="submission" date="2019-02" db="EMBL/GenBank/DDBJ databases">
        <title>Prokaryotic population dynamics and viral predation in marine succession experiment using metagenomics: the confinement effect.</title>
        <authorList>
            <person name="Haro-Moreno J.M."/>
            <person name="Rodriguez-Valera F."/>
            <person name="Lopez-Perez M."/>
        </authorList>
    </citation>
    <scope>NUCLEOTIDE SEQUENCE [LARGE SCALE GENOMIC DNA]</scope>
    <source>
        <strain evidence="2">MED-G160</strain>
    </source>
</reference>
<accession>A0A520N285</accession>
<dbReference type="Proteomes" id="UP000318710">
    <property type="component" value="Unassembled WGS sequence"/>
</dbReference>
<organism evidence="2 3">
    <name type="scientific">SAR86 cluster bacterium</name>
    <dbReference type="NCBI Taxonomy" id="2030880"/>
    <lineage>
        <taxon>Bacteria</taxon>
        <taxon>Pseudomonadati</taxon>
        <taxon>Pseudomonadota</taxon>
        <taxon>Gammaproteobacteria</taxon>
        <taxon>SAR86 cluster</taxon>
    </lineage>
</organism>
<gene>
    <name evidence="2" type="ORF">EVA93_02910</name>
</gene>
<dbReference type="InterPro" id="IPR032095">
    <property type="entry name" value="Sacchrp_dh-like_C"/>
</dbReference>
<name>A0A520N285_9GAMM</name>
<dbReference type="Gene3D" id="3.30.360.10">
    <property type="entry name" value="Dihydrodipicolinate Reductase, domain 2"/>
    <property type="match status" value="1"/>
</dbReference>
<comment type="caution">
    <text evidence="2">The sequence shown here is derived from an EMBL/GenBank/DDBJ whole genome shotgun (WGS) entry which is preliminary data.</text>
</comment>
<sequence length="335" mass="37242">MKAKIAIVGSGNIGWALKQLLKKDYDLKQGDIEDGFDANDISQVEDFLKGVDAVISAGPFAVNKNIASVAAKNGIAYFDLTEDVETTEYIRSLKSENILMPQCGLAPGAINICAAGMMNQFDSVNEVLMRVGALPRFTTNEMSYYLSWSTNGLINEYCNEADAIYEGKSVKLMPLEGAEKIVIEGESFEAFNTSGGCTTMCETFEGEVQNLSYKTIRYPGHLNHMKFLFNDLHLKKNKDVLEKLFDKEVPRTKNDVIIFFVKVIGLIDGVLQEKTYLRKIYGDEKFSAIQLTTASGVCSALKMFLDGKITNKGFTKQESLSWDDFLNNDFGKVYA</sequence>
<dbReference type="EMBL" id="SHBF01000014">
    <property type="protein sequence ID" value="RZO27588.1"/>
    <property type="molecule type" value="Genomic_DNA"/>
</dbReference>
<evidence type="ECO:0000313" key="2">
    <source>
        <dbReference type="EMBL" id="RZO27588.1"/>
    </source>
</evidence>
<evidence type="ECO:0000313" key="3">
    <source>
        <dbReference type="Proteomes" id="UP000318710"/>
    </source>
</evidence>